<organism evidence="1 2">
    <name type="scientific">Elysia marginata</name>
    <dbReference type="NCBI Taxonomy" id="1093978"/>
    <lineage>
        <taxon>Eukaryota</taxon>
        <taxon>Metazoa</taxon>
        <taxon>Spiralia</taxon>
        <taxon>Lophotrochozoa</taxon>
        <taxon>Mollusca</taxon>
        <taxon>Gastropoda</taxon>
        <taxon>Heterobranchia</taxon>
        <taxon>Euthyneura</taxon>
        <taxon>Panpulmonata</taxon>
        <taxon>Sacoglossa</taxon>
        <taxon>Placobranchoidea</taxon>
        <taxon>Plakobranchidae</taxon>
        <taxon>Elysia</taxon>
    </lineage>
</organism>
<proteinExistence type="predicted"/>
<evidence type="ECO:0000313" key="2">
    <source>
        <dbReference type="Proteomes" id="UP000762676"/>
    </source>
</evidence>
<reference evidence="1 2" key="1">
    <citation type="journal article" date="2021" name="Elife">
        <title>Chloroplast acquisition without the gene transfer in kleptoplastic sea slugs, Plakobranchus ocellatus.</title>
        <authorList>
            <person name="Maeda T."/>
            <person name="Takahashi S."/>
            <person name="Yoshida T."/>
            <person name="Shimamura S."/>
            <person name="Takaki Y."/>
            <person name="Nagai Y."/>
            <person name="Toyoda A."/>
            <person name="Suzuki Y."/>
            <person name="Arimoto A."/>
            <person name="Ishii H."/>
            <person name="Satoh N."/>
            <person name="Nishiyama T."/>
            <person name="Hasebe M."/>
            <person name="Maruyama T."/>
            <person name="Minagawa J."/>
            <person name="Obokata J."/>
            <person name="Shigenobu S."/>
        </authorList>
    </citation>
    <scope>NUCLEOTIDE SEQUENCE [LARGE SCALE GENOMIC DNA]</scope>
</reference>
<dbReference type="EMBL" id="BMAT01006452">
    <property type="protein sequence ID" value="GFS13039.1"/>
    <property type="molecule type" value="Genomic_DNA"/>
</dbReference>
<evidence type="ECO:0000313" key="1">
    <source>
        <dbReference type="EMBL" id="GFS13039.1"/>
    </source>
</evidence>
<name>A0AAV4IRJ3_9GAST</name>
<dbReference type="Proteomes" id="UP000762676">
    <property type="component" value="Unassembled WGS sequence"/>
</dbReference>
<comment type="caution">
    <text evidence="1">The sequence shown here is derived from an EMBL/GenBank/DDBJ whole genome shotgun (WGS) entry which is preliminary data.</text>
</comment>
<dbReference type="AlphaFoldDB" id="A0AAV4IRJ3"/>
<keyword evidence="2" id="KW-1185">Reference proteome</keyword>
<sequence length="113" mass="12501">MRCEIVEPESSKCQVISTRLGSCQVTRRKIAAKRCDWILKDVQFSKCIESVSATEQLDLFKICVNAWCNNRHCNEAIQRIRQSGCHQINGVPEMASFLAGAKCPSVGLSAGLV</sequence>
<gene>
    <name evidence="1" type="ORF">ElyMa_003127300</name>
</gene>
<accession>A0AAV4IRJ3</accession>
<protein>
    <submittedName>
        <fullName evidence="1">Uncharacterized protein</fullName>
    </submittedName>
</protein>